<dbReference type="Pfam" id="PF00486">
    <property type="entry name" value="Trans_reg_C"/>
    <property type="match status" value="1"/>
</dbReference>
<evidence type="ECO:0000256" key="4">
    <source>
        <dbReference type="ARBA" id="ARBA00023163"/>
    </source>
</evidence>
<proteinExistence type="inferred from homology"/>
<dbReference type="Gene3D" id="1.10.10.10">
    <property type="entry name" value="Winged helix-like DNA-binding domain superfamily/Winged helix DNA-binding domain"/>
    <property type="match status" value="2"/>
</dbReference>
<keyword evidence="4" id="KW-0804">Transcription</keyword>
<dbReference type="Pfam" id="PF03704">
    <property type="entry name" value="BTAD"/>
    <property type="match status" value="1"/>
</dbReference>
<dbReference type="Proteomes" id="UP001597168">
    <property type="component" value="Unassembled WGS sequence"/>
</dbReference>
<keyword evidence="3 5" id="KW-0238">DNA-binding</keyword>
<dbReference type="InterPro" id="IPR019734">
    <property type="entry name" value="TPR_rpt"/>
</dbReference>
<feature type="domain" description="OmpR/PhoB-type" evidence="7">
    <location>
        <begin position="1"/>
        <end position="93"/>
    </location>
</feature>
<keyword evidence="9" id="KW-1185">Reference proteome</keyword>
<sequence length="1049" mass="114188">MGLRLLGPVELVLGDRSVDLGGPRQRVVLAVLGLNANRVVPVEQLIDTVWGVSPPVTARAQIQICISALRKLLDDASHPNAITTRPPGYVLELGPADVDSLRFAELVAAAREQANASRTAEAAETLRSALALWRGAALSGVPSDLVQRSATVLEEQRLAALEERIRLDLELGRHREVIGELQALVADHPLRERLHGFLMLALYRAGRQGEALEASRSARAVLVEEIGVEPGRELQDLELAILRREPALGGPGTQEPPVAPPEPAPAGLPHPAAGVVPRQLPASIADFTGHEEHLREIVRLLGRDQGRGPARLRDVGPEGDVTRWAMPIIAISGKGGVGKSSLATRAAHELCAHYPHGQLYACVNPSGGTDHVANLLARFLRAMGVVGSAIPDDLDERAELYRSKLSGKRLLLVLDDVPSEAQLLPLLPGSPSCAVIVTSRTRLSGLPGAHQITLDVLDVDKSVELLTRIIGPKRVAAEQEAAVELAELCGGLPLALRIAGARLASRQHWRLDGLVGRLRDEAGRLDEFTHRGLELRSNIGLTYRALDAQARRLFRLCSLVTAPDFPAWVAAALLDKSDDEAEEVLESLVDAQLVDIVQYADAPTRYRLHALIRVYAAEKLREDDTADERAAALSRVLGMWLALAEEAHRKEYGGDYTIVHGDAPRWRPPATPVVDHIGKPSEWWENERPALVAAVRQAAEAGLDELCWDLSLTSVTLFEAKGYFDDWLECARVAHAAAERAGNRIGMAAMRYSLGTLHMFQTRLAEAEACFVEALQLFRAEGEEHGCALVLRNAAHIAGLRGDTVSMLAKYTRSLEIMRAVGDRIGEAHILRSLAKFRMDDGDIDAATRMLDEALATSRETGCLRVEVQVVHRFAELYLATGQVDLSRQALHRVLRIVRDTGDPIGEVHTLYGLGLLRYREGRLDNAETTLVHALDLARRLGERLVEAKARYALGEIALTRGTEVDGVAHLEVARALFEELGSAVWHARTLDLLAGVRADHGDRVGARLLLERAALLLSGVRSREAARLSARLRALLADEPVTDDLDRV</sequence>
<evidence type="ECO:0000256" key="2">
    <source>
        <dbReference type="ARBA" id="ARBA00023015"/>
    </source>
</evidence>
<name>A0ABW3QS60_9PSEU</name>
<evidence type="ECO:0000313" key="9">
    <source>
        <dbReference type="Proteomes" id="UP001597168"/>
    </source>
</evidence>
<evidence type="ECO:0000313" key="8">
    <source>
        <dbReference type="EMBL" id="MFD1147683.1"/>
    </source>
</evidence>
<accession>A0ABW3QS60</accession>
<evidence type="ECO:0000256" key="6">
    <source>
        <dbReference type="SAM" id="MobiDB-lite"/>
    </source>
</evidence>
<dbReference type="SUPFAM" id="SSF46894">
    <property type="entry name" value="C-terminal effector domain of the bipartite response regulators"/>
    <property type="match status" value="1"/>
</dbReference>
<gene>
    <name evidence="8" type="ORF">ACFQ3T_11145</name>
</gene>
<dbReference type="SUPFAM" id="SSF52540">
    <property type="entry name" value="P-loop containing nucleoside triphosphate hydrolases"/>
    <property type="match status" value="1"/>
</dbReference>
<dbReference type="SMART" id="SM00862">
    <property type="entry name" value="Trans_reg_C"/>
    <property type="match status" value="1"/>
</dbReference>
<dbReference type="PANTHER" id="PTHR35807">
    <property type="entry name" value="TRANSCRIPTIONAL REGULATOR REDD-RELATED"/>
    <property type="match status" value="1"/>
</dbReference>
<dbReference type="InterPro" id="IPR051677">
    <property type="entry name" value="AfsR-DnrI-RedD_regulator"/>
</dbReference>
<protein>
    <submittedName>
        <fullName evidence="8">BTAD domain-containing putative transcriptional regulator</fullName>
    </submittedName>
</protein>
<dbReference type="InterPro" id="IPR011990">
    <property type="entry name" value="TPR-like_helical_dom_sf"/>
</dbReference>
<feature type="compositionally biased region" description="Pro residues" evidence="6">
    <location>
        <begin position="257"/>
        <end position="267"/>
    </location>
</feature>
<dbReference type="PANTHER" id="PTHR35807:SF1">
    <property type="entry name" value="TRANSCRIPTIONAL REGULATOR REDD"/>
    <property type="match status" value="1"/>
</dbReference>
<dbReference type="EMBL" id="JBHTLK010000043">
    <property type="protein sequence ID" value="MFD1147683.1"/>
    <property type="molecule type" value="Genomic_DNA"/>
</dbReference>
<comment type="caution">
    <text evidence="8">The sequence shown here is derived from an EMBL/GenBank/DDBJ whole genome shotgun (WGS) entry which is preliminary data.</text>
</comment>
<dbReference type="CDD" id="cd15831">
    <property type="entry name" value="BTAD"/>
    <property type="match status" value="1"/>
</dbReference>
<dbReference type="InterPro" id="IPR001867">
    <property type="entry name" value="OmpR/PhoB-type_DNA-bd"/>
</dbReference>
<dbReference type="SUPFAM" id="SSF48452">
    <property type="entry name" value="TPR-like"/>
    <property type="match status" value="2"/>
</dbReference>
<dbReference type="SMART" id="SM01043">
    <property type="entry name" value="BTAD"/>
    <property type="match status" value="1"/>
</dbReference>
<dbReference type="CDD" id="cd00383">
    <property type="entry name" value="trans_reg_C"/>
    <property type="match status" value="1"/>
</dbReference>
<evidence type="ECO:0000256" key="5">
    <source>
        <dbReference type="PROSITE-ProRule" id="PRU01091"/>
    </source>
</evidence>
<dbReference type="Pfam" id="PF00931">
    <property type="entry name" value="NB-ARC"/>
    <property type="match status" value="1"/>
</dbReference>
<evidence type="ECO:0000256" key="3">
    <source>
        <dbReference type="ARBA" id="ARBA00023125"/>
    </source>
</evidence>
<dbReference type="SMART" id="SM00028">
    <property type="entry name" value="TPR"/>
    <property type="match status" value="5"/>
</dbReference>
<dbReference type="InterPro" id="IPR027417">
    <property type="entry name" value="P-loop_NTPase"/>
</dbReference>
<dbReference type="PROSITE" id="PS51755">
    <property type="entry name" value="OMPR_PHOB"/>
    <property type="match status" value="1"/>
</dbReference>
<dbReference type="InterPro" id="IPR002182">
    <property type="entry name" value="NB-ARC"/>
</dbReference>
<dbReference type="Gene3D" id="1.25.40.10">
    <property type="entry name" value="Tetratricopeptide repeat domain"/>
    <property type="match status" value="3"/>
</dbReference>
<evidence type="ECO:0000259" key="7">
    <source>
        <dbReference type="PROSITE" id="PS51755"/>
    </source>
</evidence>
<keyword evidence="2" id="KW-0805">Transcription regulation</keyword>
<dbReference type="InterPro" id="IPR036388">
    <property type="entry name" value="WH-like_DNA-bd_sf"/>
</dbReference>
<dbReference type="InterPro" id="IPR005158">
    <property type="entry name" value="BTAD"/>
</dbReference>
<comment type="similarity">
    <text evidence="1">Belongs to the AfsR/DnrI/RedD regulatory family.</text>
</comment>
<organism evidence="8 9">
    <name type="scientific">Saccharothrix hoggarensis</name>
    <dbReference type="NCBI Taxonomy" id="913853"/>
    <lineage>
        <taxon>Bacteria</taxon>
        <taxon>Bacillati</taxon>
        <taxon>Actinomycetota</taxon>
        <taxon>Actinomycetes</taxon>
        <taxon>Pseudonocardiales</taxon>
        <taxon>Pseudonocardiaceae</taxon>
        <taxon>Saccharothrix</taxon>
    </lineage>
</organism>
<dbReference type="PRINTS" id="PR00364">
    <property type="entry name" value="DISEASERSIST"/>
</dbReference>
<dbReference type="RefSeq" id="WP_380723023.1">
    <property type="nucleotide sequence ID" value="NZ_JBHTLK010000043.1"/>
</dbReference>
<reference evidence="9" key="1">
    <citation type="journal article" date="2019" name="Int. J. Syst. Evol. Microbiol.">
        <title>The Global Catalogue of Microorganisms (GCM) 10K type strain sequencing project: providing services to taxonomists for standard genome sequencing and annotation.</title>
        <authorList>
            <consortium name="The Broad Institute Genomics Platform"/>
            <consortium name="The Broad Institute Genome Sequencing Center for Infectious Disease"/>
            <person name="Wu L."/>
            <person name="Ma J."/>
        </authorList>
    </citation>
    <scope>NUCLEOTIDE SEQUENCE [LARGE SCALE GENOMIC DNA]</scope>
    <source>
        <strain evidence="9">CCUG 60214</strain>
    </source>
</reference>
<feature type="region of interest" description="Disordered" evidence="6">
    <location>
        <begin position="247"/>
        <end position="267"/>
    </location>
</feature>
<dbReference type="InterPro" id="IPR016032">
    <property type="entry name" value="Sig_transdc_resp-reg_C-effctor"/>
</dbReference>
<dbReference type="Gene3D" id="3.40.50.300">
    <property type="entry name" value="P-loop containing nucleotide triphosphate hydrolases"/>
    <property type="match status" value="1"/>
</dbReference>
<feature type="DNA-binding region" description="OmpR/PhoB-type" evidence="5">
    <location>
        <begin position="1"/>
        <end position="93"/>
    </location>
</feature>
<evidence type="ECO:0000256" key="1">
    <source>
        <dbReference type="ARBA" id="ARBA00005820"/>
    </source>
</evidence>